<sequence>MDPIPGIGIGSLHPIQSQCIGQLGSGGEIQYPYLVLGPFSIRSPINTDPGIGLLTVWMIPKCKAYIPQHLGAPDPIPWDRITLSDPIPYFSIPGIEKSIQSDKSVGSVSPLLGASHKKKSQPFRVYTLTAKSRNPLGVKSVHTLNGREGFSSQPLRVYTLDGEGKPSRR</sequence>
<protein>
    <submittedName>
        <fullName evidence="1">Kinesin-like protein kif20a</fullName>
    </submittedName>
</protein>
<organism evidence="1 2">
    <name type="scientific">Puccinia graminis f. sp. tritici</name>
    <dbReference type="NCBI Taxonomy" id="56615"/>
    <lineage>
        <taxon>Eukaryota</taxon>
        <taxon>Fungi</taxon>
        <taxon>Dikarya</taxon>
        <taxon>Basidiomycota</taxon>
        <taxon>Pucciniomycotina</taxon>
        <taxon>Pucciniomycetes</taxon>
        <taxon>Pucciniales</taxon>
        <taxon>Pucciniaceae</taxon>
        <taxon>Puccinia</taxon>
    </lineage>
</organism>
<reference evidence="1 2" key="1">
    <citation type="submission" date="2019-05" db="EMBL/GenBank/DDBJ databases">
        <title>Emergence of the Ug99 lineage of the wheat stem rust pathogen through somatic hybridization.</title>
        <authorList>
            <person name="Li F."/>
            <person name="Upadhyaya N.M."/>
            <person name="Sperschneider J."/>
            <person name="Matny O."/>
            <person name="Nguyen-Phuc H."/>
            <person name="Mago R."/>
            <person name="Raley C."/>
            <person name="Miller M.E."/>
            <person name="Silverstein K.A.T."/>
            <person name="Henningsen E."/>
            <person name="Hirsch C.D."/>
            <person name="Visser B."/>
            <person name="Pretorius Z.A."/>
            <person name="Steffenson B.J."/>
            <person name="Schwessinger B."/>
            <person name="Dodds P.N."/>
            <person name="Figueroa M."/>
        </authorList>
    </citation>
    <scope>NUCLEOTIDE SEQUENCE [LARGE SCALE GENOMIC DNA]</scope>
    <source>
        <strain evidence="1">21-0</strain>
    </source>
</reference>
<gene>
    <name evidence="1" type="primary">KIF20A_5</name>
    <name evidence="1" type="ORF">PGT21_014992</name>
</gene>
<name>A0A5B0MFI5_PUCGR</name>
<dbReference type="Proteomes" id="UP000324748">
    <property type="component" value="Unassembled WGS sequence"/>
</dbReference>
<evidence type="ECO:0000313" key="1">
    <source>
        <dbReference type="EMBL" id="KAA1074660.1"/>
    </source>
</evidence>
<accession>A0A5B0MFI5</accession>
<proteinExistence type="predicted"/>
<evidence type="ECO:0000313" key="2">
    <source>
        <dbReference type="Proteomes" id="UP000324748"/>
    </source>
</evidence>
<keyword evidence="2" id="KW-1185">Reference proteome</keyword>
<comment type="caution">
    <text evidence="1">The sequence shown here is derived from an EMBL/GenBank/DDBJ whole genome shotgun (WGS) entry which is preliminary data.</text>
</comment>
<dbReference type="AlphaFoldDB" id="A0A5B0MFI5"/>
<dbReference type="EMBL" id="VSWC01000157">
    <property type="protein sequence ID" value="KAA1074660.1"/>
    <property type="molecule type" value="Genomic_DNA"/>
</dbReference>